<feature type="binding site" evidence="6">
    <location>
        <position position="353"/>
    </location>
    <ligand>
        <name>FAD</name>
        <dbReference type="ChEBI" id="CHEBI:57692"/>
    </ligand>
</feature>
<feature type="binding site" evidence="6">
    <location>
        <position position="78"/>
    </location>
    <ligand>
        <name>FAD</name>
        <dbReference type="ChEBI" id="CHEBI:57692"/>
    </ligand>
</feature>
<name>A0A926N806_9BACL</name>
<evidence type="ECO:0000256" key="5">
    <source>
        <dbReference type="ARBA" id="ARBA00023002"/>
    </source>
</evidence>
<evidence type="ECO:0000313" key="9">
    <source>
        <dbReference type="Proteomes" id="UP000661691"/>
    </source>
</evidence>
<dbReference type="PRINTS" id="PR00368">
    <property type="entry name" value="FADPNR"/>
</dbReference>
<feature type="binding site" evidence="6">
    <location>
        <position position="118"/>
    </location>
    <ligand>
        <name>FAD</name>
        <dbReference type="ChEBI" id="CHEBI:57692"/>
    </ligand>
</feature>
<evidence type="ECO:0000256" key="3">
    <source>
        <dbReference type="ARBA" id="ARBA00022827"/>
    </source>
</evidence>
<gene>
    <name evidence="8" type="ORF">IC620_00810</name>
</gene>
<dbReference type="Pfam" id="PF07992">
    <property type="entry name" value="Pyr_redox_2"/>
    <property type="match status" value="1"/>
</dbReference>
<feature type="binding site" evidence="6">
    <location>
        <position position="73"/>
    </location>
    <ligand>
        <name>FAD</name>
        <dbReference type="ChEBI" id="CHEBI:57692"/>
    </ligand>
</feature>
<dbReference type="Proteomes" id="UP000661691">
    <property type="component" value="Unassembled WGS sequence"/>
</dbReference>
<feature type="domain" description="FAD/NAD(P)-binding" evidence="7">
    <location>
        <begin position="37"/>
        <end position="330"/>
    </location>
</feature>
<organism evidence="8 9">
    <name type="scientific">Polycladospora coralii</name>
    <dbReference type="NCBI Taxonomy" id="2771432"/>
    <lineage>
        <taxon>Bacteria</taxon>
        <taxon>Bacillati</taxon>
        <taxon>Bacillota</taxon>
        <taxon>Bacilli</taxon>
        <taxon>Bacillales</taxon>
        <taxon>Thermoactinomycetaceae</taxon>
        <taxon>Polycladospora</taxon>
    </lineage>
</organism>
<sequence length="357" mass="39759">MENSCESIRITYFLNFYSIYLEVHLLNLAEKNAELTDIIIIGGGPTGLFAAFYAGIRHASVKVIESMPQLGGQLSALYPEKYIYDVAGFPKVTAQQLIDNLIDQASLFKPQYHLNEKVINITKHEECHFEINTTQNTYFTKSIIITAGCGAFEPRKIDLLNCEKYEKTNLHYFVNDQSKFVGKDVLIAGGGDSALDWALMLEPIAKSIKLIHRRNQFRAQEHSVEQLKNSNITVITPREINCFHGNSRIEGVTLSHQKELCETFAVDEVIVSFGFISSLGPIKEWGLNIEKGSIRVNSMMETNIAGIYSAGDIASYPGKVKLIATGFGEAPIAVNHAKLYIDPDARLQPAHSSNLKL</sequence>
<dbReference type="EMBL" id="JACXAH010000002">
    <property type="protein sequence ID" value="MBD1370902.1"/>
    <property type="molecule type" value="Genomic_DNA"/>
</dbReference>
<dbReference type="AlphaFoldDB" id="A0A926N806"/>
<accession>A0A926N806</accession>
<dbReference type="SUPFAM" id="SSF51905">
    <property type="entry name" value="FAD/NAD(P)-binding domain"/>
    <property type="match status" value="1"/>
</dbReference>
<evidence type="ECO:0000259" key="7">
    <source>
        <dbReference type="Pfam" id="PF07992"/>
    </source>
</evidence>
<dbReference type="InterPro" id="IPR036188">
    <property type="entry name" value="FAD/NAD-bd_sf"/>
</dbReference>
<comment type="cofactor">
    <cofactor evidence="6">
        <name>FAD</name>
        <dbReference type="ChEBI" id="CHEBI:57692"/>
    </cofactor>
    <text evidence="6">Binds 1 FAD per subunit.</text>
</comment>
<reference evidence="8" key="1">
    <citation type="submission" date="2020-09" db="EMBL/GenBank/DDBJ databases">
        <title>A novel bacterium of genus Hazenella, isolated from South China Sea.</title>
        <authorList>
            <person name="Huang H."/>
            <person name="Mo K."/>
            <person name="Hu Y."/>
        </authorList>
    </citation>
    <scope>NUCLEOTIDE SEQUENCE</scope>
    <source>
        <strain evidence="8">IB182357</strain>
    </source>
</reference>
<feature type="binding site" evidence="6">
    <location>
        <position position="152"/>
    </location>
    <ligand>
        <name>FAD</name>
        <dbReference type="ChEBI" id="CHEBI:57692"/>
    </ligand>
</feature>
<keyword evidence="5 6" id="KW-0560">Oxidoreductase</keyword>
<proteinExistence type="inferred from homology"/>
<keyword evidence="3 6" id="KW-0274">FAD</keyword>
<comment type="similarity">
    <text evidence="6">Belongs to the ferredoxin--NADP reductase type 2 family.</text>
</comment>
<comment type="caution">
    <text evidence="8">The sequence shown here is derived from an EMBL/GenBank/DDBJ whole genome shotgun (WGS) entry which is preliminary data.</text>
</comment>
<feature type="binding site" evidence="6">
    <location>
        <position position="65"/>
    </location>
    <ligand>
        <name>FAD</name>
        <dbReference type="ChEBI" id="CHEBI:57692"/>
    </ligand>
</feature>
<dbReference type="PRINTS" id="PR00469">
    <property type="entry name" value="PNDRDTASEII"/>
</dbReference>
<dbReference type="PANTHER" id="PTHR48105">
    <property type="entry name" value="THIOREDOXIN REDUCTASE 1-RELATED-RELATED"/>
    <property type="match status" value="1"/>
</dbReference>
<keyword evidence="9" id="KW-1185">Reference proteome</keyword>
<dbReference type="InterPro" id="IPR022890">
    <property type="entry name" value="Fd--NADP_Rdtase_type_2"/>
</dbReference>
<comment type="subunit">
    <text evidence="1 6">Homodimer.</text>
</comment>
<dbReference type="EC" id="1.18.1.2" evidence="6"/>
<dbReference type="Gene3D" id="3.50.50.60">
    <property type="entry name" value="FAD/NAD(P)-binding domain"/>
    <property type="match status" value="2"/>
</dbReference>
<evidence type="ECO:0000256" key="2">
    <source>
        <dbReference type="ARBA" id="ARBA00022630"/>
    </source>
</evidence>
<comment type="catalytic activity">
    <reaction evidence="6">
        <text>2 reduced [2Fe-2S]-[ferredoxin] + NADP(+) + H(+) = 2 oxidized [2Fe-2S]-[ferredoxin] + NADPH</text>
        <dbReference type="Rhea" id="RHEA:20125"/>
        <dbReference type="Rhea" id="RHEA-COMP:10000"/>
        <dbReference type="Rhea" id="RHEA-COMP:10001"/>
        <dbReference type="ChEBI" id="CHEBI:15378"/>
        <dbReference type="ChEBI" id="CHEBI:33737"/>
        <dbReference type="ChEBI" id="CHEBI:33738"/>
        <dbReference type="ChEBI" id="CHEBI:57783"/>
        <dbReference type="ChEBI" id="CHEBI:58349"/>
        <dbReference type="EC" id="1.18.1.2"/>
    </reaction>
</comment>
<dbReference type="InterPro" id="IPR050097">
    <property type="entry name" value="Ferredoxin-NADP_redctase_2"/>
</dbReference>
<evidence type="ECO:0000256" key="1">
    <source>
        <dbReference type="ARBA" id="ARBA00011738"/>
    </source>
</evidence>
<dbReference type="GO" id="GO:0050660">
    <property type="term" value="F:flavin adenine dinucleotide binding"/>
    <property type="evidence" value="ECO:0007669"/>
    <property type="project" value="UniProtKB-UniRule"/>
</dbReference>
<feature type="binding site" evidence="6">
    <location>
        <position position="46"/>
    </location>
    <ligand>
        <name>FAD</name>
        <dbReference type="ChEBI" id="CHEBI:57692"/>
    </ligand>
</feature>
<evidence type="ECO:0000313" key="8">
    <source>
        <dbReference type="EMBL" id="MBD1370902.1"/>
    </source>
</evidence>
<dbReference type="HAMAP" id="MF_01685">
    <property type="entry name" value="FENR2"/>
    <property type="match status" value="1"/>
</dbReference>
<dbReference type="GO" id="GO:0004324">
    <property type="term" value="F:ferredoxin-NADP+ reductase activity"/>
    <property type="evidence" value="ECO:0007669"/>
    <property type="project" value="UniProtKB-UniRule"/>
</dbReference>
<keyword evidence="4 6" id="KW-0521">NADP</keyword>
<keyword evidence="2 6" id="KW-0285">Flavoprotein</keyword>
<evidence type="ECO:0000256" key="6">
    <source>
        <dbReference type="HAMAP-Rule" id="MF_01685"/>
    </source>
</evidence>
<protein>
    <recommendedName>
        <fullName evidence="6">Ferredoxin--NADP reductase</fullName>
        <shortName evidence="6">FNR</shortName>
        <shortName evidence="6">Fd-NADP(+) reductase</shortName>
        <ecNumber evidence="6">1.18.1.2</ecNumber>
    </recommendedName>
</protein>
<dbReference type="InterPro" id="IPR023753">
    <property type="entry name" value="FAD/NAD-binding_dom"/>
</dbReference>
<evidence type="ECO:0000256" key="4">
    <source>
        <dbReference type="ARBA" id="ARBA00022857"/>
    </source>
</evidence>
<dbReference type="GO" id="GO:0050661">
    <property type="term" value="F:NADP binding"/>
    <property type="evidence" value="ECO:0007669"/>
    <property type="project" value="UniProtKB-UniRule"/>
</dbReference>
<feature type="binding site" evidence="6">
    <location>
        <position position="312"/>
    </location>
    <ligand>
        <name>FAD</name>
        <dbReference type="ChEBI" id="CHEBI:57692"/>
    </ligand>
</feature>